<sequence>MEMDLAKPPDRSGSPAKIGVLQEEVTVIEELGKGSGKAGEVESRVPKKSSWVEVVQERKEKAKELAQLAIEEQKESEKNAGDNSTQEVEVRKLDMQNQNGEVEEIEEGQIEEQWLQISPGKSSSGRLKETTFEQVRTASRFSVLSDLEETEKPENQNEDVVEKVMEGTELRNEENEIEGRERRELCSETVYSEKFEDKSQDHIYG</sequence>
<evidence type="ECO:0000256" key="1">
    <source>
        <dbReference type="SAM" id="MobiDB-lite"/>
    </source>
</evidence>
<organism evidence="2 3">
    <name type="scientific">Brassica rapa subsp. trilocularis</name>
    <dbReference type="NCBI Taxonomy" id="1813537"/>
    <lineage>
        <taxon>Eukaryota</taxon>
        <taxon>Viridiplantae</taxon>
        <taxon>Streptophyta</taxon>
        <taxon>Embryophyta</taxon>
        <taxon>Tracheophyta</taxon>
        <taxon>Spermatophyta</taxon>
        <taxon>Magnoliopsida</taxon>
        <taxon>eudicotyledons</taxon>
        <taxon>Gunneridae</taxon>
        <taxon>Pentapetalae</taxon>
        <taxon>rosids</taxon>
        <taxon>malvids</taxon>
        <taxon>Brassicales</taxon>
        <taxon>Brassicaceae</taxon>
        <taxon>Brassiceae</taxon>
        <taxon>Brassica</taxon>
    </lineage>
</organism>
<dbReference type="EMBL" id="JADBGQ010000004">
    <property type="protein sequence ID" value="KAG5399725.1"/>
    <property type="molecule type" value="Genomic_DNA"/>
</dbReference>
<name>A0ABQ7MMM3_BRACM</name>
<dbReference type="Proteomes" id="UP000823674">
    <property type="component" value="Chromosome A04"/>
</dbReference>
<proteinExistence type="predicted"/>
<feature type="region of interest" description="Disordered" evidence="1">
    <location>
        <begin position="69"/>
        <end position="88"/>
    </location>
</feature>
<comment type="caution">
    <text evidence="2">The sequence shown here is derived from an EMBL/GenBank/DDBJ whole genome shotgun (WGS) entry which is preliminary data.</text>
</comment>
<protein>
    <submittedName>
        <fullName evidence="2">Uncharacterized protein</fullName>
    </submittedName>
</protein>
<feature type="compositionally biased region" description="Basic and acidic residues" evidence="1">
    <location>
        <begin position="71"/>
        <end position="80"/>
    </location>
</feature>
<evidence type="ECO:0000313" key="2">
    <source>
        <dbReference type="EMBL" id="KAG5399725.1"/>
    </source>
</evidence>
<gene>
    <name evidence="2" type="primary">A04g500570.1_BraROA</name>
    <name evidence="2" type="ORF">IGI04_014332</name>
</gene>
<accession>A0ABQ7MMM3</accession>
<keyword evidence="3" id="KW-1185">Reference proteome</keyword>
<evidence type="ECO:0000313" key="3">
    <source>
        <dbReference type="Proteomes" id="UP000823674"/>
    </source>
</evidence>
<reference evidence="2 3" key="1">
    <citation type="submission" date="2021-03" db="EMBL/GenBank/DDBJ databases">
        <authorList>
            <person name="King G.J."/>
            <person name="Bancroft I."/>
            <person name="Baten A."/>
            <person name="Bloomfield J."/>
            <person name="Borpatragohain P."/>
            <person name="He Z."/>
            <person name="Irish N."/>
            <person name="Irwin J."/>
            <person name="Liu K."/>
            <person name="Mauleon R.P."/>
            <person name="Moore J."/>
            <person name="Morris R."/>
            <person name="Ostergaard L."/>
            <person name="Wang B."/>
            <person name="Wells R."/>
        </authorList>
    </citation>
    <scope>NUCLEOTIDE SEQUENCE [LARGE SCALE GENOMIC DNA]</scope>
    <source>
        <strain evidence="2">R-o-18</strain>
        <tissue evidence="2">Leaf</tissue>
    </source>
</reference>